<evidence type="ECO:0000313" key="2">
    <source>
        <dbReference type="Proteomes" id="UP000557739"/>
    </source>
</evidence>
<accession>A0A7W9ART9</accession>
<protein>
    <submittedName>
        <fullName evidence="1">Uncharacterized protein</fullName>
    </submittedName>
</protein>
<organism evidence="1 2">
    <name type="scientific">Sphingomonas yantingensis</name>
    <dbReference type="NCBI Taxonomy" id="1241761"/>
    <lineage>
        <taxon>Bacteria</taxon>
        <taxon>Pseudomonadati</taxon>
        <taxon>Pseudomonadota</taxon>
        <taxon>Alphaproteobacteria</taxon>
        <taxon>Sphingomonadales</taxon>
        <taxon>Sphingomonadaceae</taxon>
        <taxon>Sphingomonas</taxon>
    </lineage>
</organism>
<evidence type="ECO:0000313" key="1">
    <source>
        <dbReference type="EMBL" id="MBB5699296.1"/>
    </source>
</evidence>
<comment type="caution">
    <text evidence="1">The sequence shown here is derived from an EMBL/GenBank/DDBJ whole genome shotgun (WGS) entry which is preliminary data.</text>
</comment>
<gene>
    <name evidence="1" type="ORF">FHR19_002662</name>
</gene>
<sequence length="72" mass="7551">MLSEIAKLIADVETMGGEPMSEILAPSEIRAIAETIVASNLLASGQAMAAAYPTRFAWMASLPPALHDCFSA</sequence>
<keyword evidence="2" id="KW-1185">Reference proteome</keyword>
<dbReference type="EMBL" id="JACIJJ010000004">
    <property type="protein sequence ID" value="MBB5699296.1"/>
    <property type="molecule type" value="Genomic_DNA"/>
</dbReference>
<dbReference type="Proteomes" id="UP000557739">
    <property type="component" value="Unassembled WGS sequence"/>
</dbReference>
<dbReference type="RefSeq" id="WP_184029191.1">
    <property type="nucleotide sequence ID" value="NZ_JACIJJ010000004.1"/>
</dbReference>
<name>A0A7W9ART9_9SPHN</name>
<proteinExistence type="predicted"/>
<dbReference type="AlphaFoldDB" id="A0A7W9ART9"/>
<reference evidence="1 2" key="1">
    <citation type="submission" date="2020-08" db="EMBL/GenBank/DDBJ databases">
        <title>Genomic Encyclopedia of Type Strains, Phase IV (KMG-IV): sequencing the most valuable type-strain genomes for metagenomic binning, comparative biology and taxonomic classification.</title>
        <authorList>
            <person name="Goeker M."/>
        </authorList>
    </citation>
    <scope>NUCLEOTIDE SEQUENCE [LARGE SCALE GENOMIC DNA]</scope>
    <source>
        <strain evidence="1 2">DSM 27244</strain>
    </source>
</reference>